<feature type="transmembrane region" description="Helical" evidence="1">
    <location>
        <begin position="91"/>
        <end position="113"/>
    </location>
</feature>
<protein>
    <submittedName>
        <fullName evidence="2">Uncharacterized protein</fullName>
    </submittedName>
</protein>
<keyword evidence="1" id="KW-1133">Transmembrane helix</keyword>
<proteinExistence type="predicted"/>
<dbReference type="AlphaFoldDB" id="A0AAW1VE51"/>
<sequence>MRYKQEPCNNVVSSYGIYGNSAEEDGFVPAINAYQKVIKNPADDNKVLKSSNGVQSGTIESQSCGWCLSPSATASTPIRDSCFFSWCRPTLLLLILILLIIIFVFLSGILLYYNYLVHKPRLHIIEGESIFQFLRTFITRENSEVSKLFSMCRKL</sequence>
<keyword evidence="3" id="KW-1185">Reference proteome</keyword>
<evidence type="ECO:0000313" key="3">
    <source>
        <dbReference type="Proteomes" id="UP001431783"/>
    </source>
</evidence>
<accession>A0AAW1VE51</accession>
<keyword evidence="1" id="KW-0472">Membrane</keyword>
<evidence type="ECO:0000313" key="2">
    <source>
        <dbReference type="EMBL" id="KAK9890327.1"/>
    </source>
</evidence>
<comment type="caution">
    <text evidence="2">The sequence shown here is derived from an EMBL/GenBank/DDBJ whole genome shotgun (WGS) entry which is preliminary data.</text>
</comment>
<gene>
    <name evidence="2" type="ORF">WA026_010425</name>
</gene>
<organism evidence="2 3">
    <name type="scientific">Henosepilachna vigintioctopunctata</name>
    <dbReference type="NCBI Taxonomy" id="420089"/>
    <lineage>
        <taxon>Eukaryota</taxon>
        <taxon>Metazoa</taxon>
        <taxon>Ecdysozoa</taxon>
        <taxon>Arthropoda</taxon>
        <taxon>Hexapoda</taxon>
        <taxon>Insecta</taxon>
        <taxon>Pterygota</taxon>
        <taxon>Neoptera</taxon>
        <taxon>Endopterygota</taxon>
        <taxon>Coleoptera</taxon>
        <taxon>Polyphaga</taxon>
        <taxon>Cucujiformia</taxon>
        <taxon>Coccinelloidea</taxon>
        <taxon>Coccinellidae</taxon>
        <taxon>Epilachninae</taxon>
        <taxon>Epilachnini</taxon>
        <taxon>Henosepilachna</taxon>
    </lineage>
</organism>
<name>A0AAW1VE51_9CUCU</name>
<keyword evidence="1" id="KW-0812">Transmembrane</keyword>
<dbReference type="EMBL" id="JARQZJ010000125">
    <property type="protein sequence ID" value="KAK9890327.1"/>
    <property type="molecule type" value="Genomic_DNA"/>
</dbReference>
<dbReference type="Proteomes" id="UP001431783">
    <property type="component" value="Unassembled WGS sequence"/>
</dbReference>
<evidence type="ECO:0000256" key="1">
    <source>
        <dbReference type="SAM" id="Phobius"/>
    </source>
</evidence>
<reference evidence="2 3" key="1">
    <citation type="submission" date="2023-03" db="EMBL/GenBank/DDBJ databases">
        <title>Genome insight into feeding habits of ladybird beetles.</title>
        <authorList>
            <person name="Li H.-S."/>
            <person name="Huang Y.-H."/>
            <person name="Pang H."/>
        </authorList>
    </citation>
    <scope>NUCLEOTIDE SEQUENCE [LARGE SCALE GENOMIC DNA]</scope>
    <source>
        <strain evidence="2">SYSU_2023b</strain>
        <tissue evidence="2">Whole body</tissue>
    </source>
</reference>